<organism evidence="1 2">
    <name type="scientific">Cuscuta epithymum</name>
    <dbReference type="NCBI Taxonomy" id="186058"/>
    <lineage>
        <taxon>Eukaryota</taxon>
        <taxon>Viridiplantae</taxon>
        <taxon>Streptophyta</taxon>
        <taxon>Embryophyta</taxon>
        <taxon>Tracheophyta</taxon>
        <taxon>Spermatophyta</taxon>
        <taxon>Magnoliopsida</taxon>
        <taxon>eudicotyledons</taxon>
        <taxon>Gunneridae</taxon>
        <taxon>Pentapetalae</taxon>
        <taxon>asterids</taxon>
        <taxon>lamiids</taxon>
        <taxon>Solanales</taxon>
        <taxon>Convolvulaceae</taxon>
        <taxon>Cuscuteae</taxon>
        <taxon>Cuscuta</taxon>
        <taxon>Cuscuta subgen. Cuscuta</taxon>
    </lineage>
</organism>
<evidence type="ECO:0000313" key="1">
    <source>
        <dbReference type="EMBL" id="CAH9074825.1"/>
    </source>
</evidence>
<proteinExistence type="predicted"/>
<protein>
    <submittedName>
        <fullName evidence="1">Uncharacterized protein</fullName>
    </submittedName>
</protein>
<keyword evidence="2" id="KW-1185">Reference proteome</keyword>
<reference evidence="1" key="1">
    <citation type="submission" date="2022-07" db="EMBL/GenBank/DDBJ databases">
        <authorList>
            <person name="Macas J."/>
            <person name="Novak P."/>
            <person name="Neumann P."/>
        </authorList>
    </citation>
    <scope>NUCLEOTIDE SEQUENCE</scope>
</reference>
<comment type="caution">
    <text evidence="1">The sequence shown here is derived from an EMBL/GenBank/DDBJ whole genome shotgun (WGS) entry which is preliminary data.</text>
</comment>
<dbReference type="Proteomes" id="UP001152523">
    <property type="component" value="Unassembled WGS sequence"/>
</dbReference>
<gene>
    <name evidence="1" type="ORF">CEPIT_LOCUS5170</name>
</gene>
<evidence type="ECO:0000313" key="2">
    <source>
        <dbReference type="Proteomes" id="UP001152523"/>
    </source>
</evidence>
<sequence>MNIPFSPPPSSSLFKVSAMLKFVYLCFNFGFEKVNLDNSN</sequence>
<accession>A0AAV0CFU7</accession>
<name>A0AAV0CFU7_9ASTE</name>
<dbReference type="EMBL" id="CAMAPF010000027">
    <property type="protein sequence ID" value="CAH9074825.1"/>
    <property type="molecule type" value="Genomic_DNA"/>
</dbReference>
<dbReference type="AlphaFoldDB" id="A0AAV0CFU7"/>